<dbReference type="EMBL" id="KN847453">
    <property type="protein sequence ID" value="KIW35742.1"/>
    <property type="molecule type" value="Genomic_DNA"/>
</dbReference>
<feature type="non-terminal residue" evidence="1">
    <location>
        <position position="1"/>
    </location>
</feature>
<dbReference type="AlphaFoldDB" id="A0A0D2BE12"/>
<organism evidence="1 2">
    <name type="scientific">Exophiala oligosperma</name>
    <dbReference type="NCBI Taxonomy" id="215243"/>
    <lineage>
        <taxon>Eukaryota</taxon>
        <taxon>Fungi</taxon>
        <taxon>Dikarya</taxon>
        <taxon>Ascomycota</taxon>
        <taxon>Pezizomycotina</taxon>
        <taxon>Eurotiomycetes</taxon>
        <taxon>Chaetothyriomycetidae</taxon>
        <taxon>Chaetothyriales</taxon>
        <taxon>Herpotrichiellaceae</taxon>
        <taxon>Exophiala</taxon>
    </lineage>
</organism>
<evidence type="ECO:0000313" key="1">
    <source>
        <dbReference type="EMBL" id="KIW35742.1"/>
    </source>
</evidence>
<accession>A0A0D2BE12</accession>
<name>A0A0D2BE12_9EURO</name>
<dbReference type="RefSeq" id="XP_016255958.1">
    <property type="nucleotide sequence ID" value="XM_016413665.1"/>
</dbReference>
<sequence length="108" mass="12254">TDISGTVLKSISRQCMDILRAYFPDYSTCVYDVKTSSYKITSAPDPSDNRYEPNKNTCIHVYGDGSFRLQGKPSRMPRVCSAFRDALLSVSESRSWNSFVNNLRLVEQ</sequence>
<dbReference type="VEuPathDB" id="FungiDB:PV06_11919"/>
<keyword evidence="2" id="KW-1185">Reference proteome</keyword>
<protein>
    <submittedName>
        <fullName evidence="1">Uncharacterized protein</fullName>
    </submittedName>
</protein>
<proteinExistence type="predicted"/>
<dbReference type="Proteomes" id="UP000053342">
    <property type="component" value="Unassembled WGS sequence"/>
</dbReference>
<dbReference type="OrthoDB" id="10598231at2759"/>
<dbReference type="HOGENOM" id="CLU_2203197_0_0_1"/>
<dbReference type="GeneID" id="27363993"/>
<gene>
    <name evidence="1" type="ORF">PV06_11919</name>
</gene>
<evidence type="ECO:0000313" key="2">
    <source>
        <dbReference type="Proteomes" id="UP000053342"/>
    </source>
</evidence>
<reference evidence="1 2" key="1">
    <citation type="submission" date="2015-01" db="EMBL/GenBank/DDBJ databases">
        <title>The Genome Sequence of Exophiala oligosperma CBS72588.</title>
        <authorList>
            <consortium name="The Broad Institute Genomics Platform"/>
            <person name="Cuomo C."/>
            <person name="de Hoog S."/>
            <person name="Gorbushina A."/>
            <person name="Stielow B."/>
            <person name="Teixiera M."/>
            <person name="Abouelleil A."/>
            <person name="Chapman S.B."/>
            <person name="Priest M."/>
            <person name="Young S.K."/>
            <person name="Wortman J."/>
            <person name="Nusbaum C."/>
            <person name="Birren B."/>
        </authorList>
    </citation>
    <scope>NUCLEOTIDE SEQUENCE [LARGE SCALE GENOMIC DNA]</scope>
    <source>
        <strain evidence="1 2">CBS 72588</strain>
    </source>
</reference>